<dbReference type="AlphaFoldDB" id="A0A834WLB3"/>
<keyword evidence="4" id="KW-1185">Reference proteome</keyword>
<proteinExistence type="predicted"/>
<keyword evidence="1" id="KW-0863">Zinc-finger</keyword>
<dbReference type="InterPro" id="IPR001878">
    <property type="entry name" value="Znf_CCHC"/>
</dbReference>
<evidence type="ECO:0000256" key="1">
    <source>
        <dbReference type="PROSITE-ProRule" id="PRU00047"/>
    </source>
</evidence>
<accession>A0A834WLB3</accession>
<keyword evidence="1" id="KW-0862">Zinc</keyword>
<protein>
    <recommendedName>
        <fullName evidence="2">CCHC-type domain-containing protein</fullName>
    </recommendedName>
</protein>
<feature type="domain" description="CCHC-type" evidence="2">
    <location>
        <begin position="28"/>
        <end position="43"/>
    </location>
</feature>
<dbReference type="PROSITE" id="PS50158">
    <property type="entry name" value="ZF_CCHC"/>
    <property type="match status" value="1"/>
</dbReference>
<dbReference type="EMBL" id="JAAIUW010000006">
    <property type="protein sequence ID" value="KAF7825063.1"/>
    <property type="molecule type" value="Genomic_DNA"/>
</dbReference>
<evidence type="ECO:0000259" key="2">
    <source>
        <dbReference type="PROSITE" id="PS50158"/>
    </source>
</evidence>
<evidence type="ECO:0000313" key="3">
    <source>
        <dbReference type="EMBL" id="KAF7825063.1"/>
    </source>
</evidence>
<dbReference type="GO" id="GO:0003676">
    <property type="term" value="F:nucleic acid binding"/>
    <property type="evidence" value="ECO:0007669"/>
    <property type="project" value="InterPro"/>
</dbReference>
<dbReference type="SUPFAM" id="SSF57756">
    <property type="entry name" value="Retrovirus zinc finger-like domains"/>
    <property type="match status" value="1"/>
</dbReference>
<dbReference type="Proteomes" id="UP000634136">
    <property type="component" value="Unassembled WGS sequence"/>
</dbReference>
<dbReference type="Gene3D" id="4.10.60.10">
    <property type="entry name" value="Zinc finger, CCHC-type"/>
    <property type="match status" value="1"/>
</dbReference>
<name>A0A834WLB3_9FABA</name>
<sequence>MAGVIKLTNEAPKVTKSTNLKRRYGDIKCKKCGGVGHNKRSCKGPPSNQQ</sequence>
<reference evidence="3" key="1">
    <citation type="submission" date="2020-09" db="EMBL/GenBank/DDBJ databases">
        <title>Genome-Enabled Discovery of Anthraquinone Biosynthesis in Senna tora.</title>
        <authorList>
            <person name="Kang S.-H."/>
            <person name="Pandey R.P."/>
            <person name="Lee C.-M."/>
            <person name="Sim J.-S."/>
            <person name="Jeong J.-T."/>
            <person name="Choi B.-S."/>
            <person name="Jung M."/>
            <person name="Ginzburg D."/>
            <person name="Zhao K."/>
            <person name="Won S.Y."/>
            <person name="Oh T.-J."/>
            <person name="Yu Y."/>
            <person name="Kim N.-H."/>
            <person name="Lee O.R."/>
            <person name="Lee T.-H."/>
            <person name="Bashyal P."/>
            <person name="Kim T.-S."/>
            <person name="Lee W.-H."/>
            <person name="Kawkins C."/>
            <person name="Kim C.-K."/>
            <person name="Kim J.S."/>
            <person name="Ahn B.O."/>
            <person name="Rhee S.Y."/>
            <person name="Sohng J.K."/>
        </authorList>
    </citation>
    <scope>NUCLEOTIDE SEQUENCE</scope>
    <source>
        <tissue evidence="3">Leaf</tissue>
    </source>
</reference>
<gene>
    <name evidence="3" type="ORF">G2W53_016227</name>
</gene>
<keyword evidence="1" id="KW-0479">Metal-binding</keyword>
<comment type="caution">
    <text evidence="3">The sequence shown here is derived from an EMBL/GenBank/DDBJ whole genome shotgun (WGS) entry which is preliminary data.</text>
</comment>
<organism evidence="3 4">
    <name type="scientific">Senna tora</name>
    <dbReference type="NCBI Taxonomy" id="362788"/>
    <lineage>
        <taxon>Eukaryota</taxon>
        <taxon>Viridiplantae</taxon>
        <taxon>Streptophyta</taxon>
        <taxon>Embryophyta</taxon>
        <taxon>Tracheophyta</taxon>
        <taxon>Spermatophyta</taxon>
        <taxon>Magnoliopsida</taxon>
        <taxon>eudicotyledons</taxon>
        <taxon>Gunneridae</taxon>
        <taxon>Pentapetalae</taxon>
        <taxon>rosids</taxon>
        <taxon>fabids</taxon>
        <taxon>Fabales</taxon>
        <taxon>Fabaceae</taxon>
        <taxon>Caesalpinioideae</taxon>
        <taxon>Cassia clade</taxon>
        <taxon>Senna</taxon>
    </lineage>
</organism>
<dbReference type="GO" id="GO:0008270">
    <property type="term" value="F:zinc ion binding"/>
    <property type="evidence" value="ECO:0007669"/>
    <property type="project" value="UniProtKB-KW"/>
</dbReference>
<dbReference type="InterPro" id="IPR036875">
    <property type="entry name" value="Znf_CCHC_sf"/>
</dbReference>
<evidence type="ECO:0000313" key="4">
    <source>
        <dbReference type="Proteomes" id="UP000634136"/>
    </source>
</evidence>